<feature type="signal peptide" evidence="3">
    <location>
        <begin position="1"/>
        <end position="32"/>
    </location>
</feature>
<evidence type="ECO:0000256" key="1">
    <source>
        <dbReference type="ARBA" id="ARBA00010088"/>
    </source>
</evidence>
<feature type="domain" description="AB hydrolase-1" evidence="4">
    <location>
        <begin position="93"/>
        <end position="240"/>
    </location>
</feature>
<dbReference type="Pfam" id="PF08386">
    <property type="entry name" value="Abhydrolase_4"/>
    <property type="match status" value="1"/>
</dbReference>
<keyword evidence="3" id="KW-0732">Signal</keyword>
<dbReference type="Pfam" id="PF00561">
    <property type="entry name" value="Abhydrolase_1"/>
    <property type="match status" value="1"/>
</dbReference>
<feature type="domain" description="Peptidase S33 tripeptidyl aminopeptidase-like C-terminal" evidence="5">
    <location>
        <begin position="403"/>
        <end position="489"/>
    </location>
</feature>
<reference evidence="6 7" key="1">
    <citation type="submission" date="2024-10" db="EMBL/GenBank/DDBJ databases">
        <title>The Natural Products Discovery Center: Release of the First 8490 Sequenced Strains for Exploring Actinobacteria Biosynthetic Diversity.</title>
        <authorList>
            <person name="Kalkreuter E."/>
            <person name="Kautsar S.A."/>
            <person name="Yang D."/>
            <person name="Bader C.D."/>
            <person name="Teijaro C.N."/>
            <person name="Fluegel L."/>
            <person name="Davis C.M."/>
            <person name="Simpson J.R."/>
            <person name="Lauterbach L."/>
            <person name="Steele A.D."/>
            <person name="Gui C."/>
            <person name="Meng S."/>
            <person name="Li G."/>
            <person name="Viehrig K."/>
            <person name="Ye F."/>
            <person name="Su P."/>
            <person name="Kiefer A.F."/>
            <person name="Nichols A."/>
            <person name="Cepeda A.J."/>
            <person name="Yan W."/>
            <person name="Fan B."/>
            <person name="Jiang Y."/>
            <person name="Adhikari A."/>
            <person name="Zheng C.-J."/>
            <person name="Schuster L."/>
            <person name="Cowan T.M."/>
            <person name="Smanski M.J."/>
            <person name="Chevrette M.G."/>
            <person name="De Carvalho L.P.S."/>
            <person name="Shen B."/>
        </authorList>
    </citation>
    <scope>NUCLEOTIDE SEQUENCE [LARGE SCALE GENOMIC DNA]</scope>
    <source>
        <strain evidence="6 7">NPDC007147</strain>
    </source>
</reference>
<dbReference type="RefSeq" id="WP_388354341.1">
    <property type="nucleotide sequence ID" value="NZ_JBIAFJ010000055.1"/>
</dbReference>
<dbReference type="InterPro" id="IPR000073">
    <property type="entry name" value="AB_hydrolase_1"/>
</dbReference>
<evidence type="ECO:0000256" key="3">
    <source>
        <dbReference type="SAM" id="SignalP"/>
    </source>
</evidence>
<dbReference type="InterPro" id="IPR002410">
    <property type="entry name" value="Peptidase_S33"/>
</dbReference>
<dbReference type="GO" id="GO:0016787">
    <property type="term" value="F:hydrolase activity"/>
    <property type="evidence" value="ECO:0007669"/>
    <property type="project" value="UniProtKB-KW"/>
</dbReference>
<comment type="similarity">
    <text evidence="1">Belongs to the peptidase S33 family.</text>
</comment>
<organism evidence="6 7">
    <name type="scientific">Streptomyces kebangsaanensis</name>
    <dbReference type="NCBI Taxonomy" id="864058"/>
    <lineage>
        <taxon>Bacteria</taxon>
        <taxon>Bacillati</taxon>
        <taxon>Actinomycetota</taxon>
        <taxon>Actinomycetes</taxon>
        <taxon>Kitasatosporales</taxon>
        <taxon>Streptomycetaceae</taxon>
        <taxon>Streptomyces</taxon>
    </lineage>
</organism>
<sequence>MTRQRSTRWAAGATAVALALAAQISLAPSAQARTAPPQTGNEATAEQCPTGAVCGTLTVPLLRGTTDRRTTHVAYALIPRKDTSRPAAGTIAVNPGGPGGAVIPLAQAYSTQLEALRRDHDVLLMDPRGTGRSDWQSCDAPPDVFTYPKPRLQQAMERCAQKLGDRRDAYTSANIADDLDAVRAGLGIRRLVLFGQSYGTYLMSVYADRHPTRVDKIVLSGAYPLTTDPWMRPNARSVATALTAFCRGSRTCAPDEAVSDTAALAARLRHHPIRYTLTAAGHPRTQVIDEGELVKLHTLHAGGSPDVWPRLTTAVRQALRGHPDAIVRLAKEFYAPVSDLRTAGTQHSAAMAFSVICHDYAVPYHRSASLPRRQDQLLQGQRRIGDRPFAPFSAAGWTEGSMDTVDACIRWPGRTDTTYRPTGHMPDVPVLVLAGDLDTNTGAVHGRQAAAQFRRSTFVLVPGAGHTPDQGPCATSLLNDFVRTGHLTRTCAAP</sequence>
<evidence type="ECO:0000313" key="7">
    <source>
        <dbReference type="Proteomes" id="UP001601197"/>
    </source>
</evidence>
<gene>
    <name evidence="6" type="ORF">ACFYNZ_34235</name>
</gene>
<name>A0ABW6L450_9ACTN</name>
<dbReference type="PRINTS" id="PR00793">
    <property type="entry name" value="PROAMNOPTASE"/>
</dbReference>
<dbReference type="SUPFAM" id="SSF53474">
    <property type="entry name" value="alpha/beta-Hydrolases"/>
    <property type="match status" value="1"/>
</dbReference>
<dbReference type="Proteomes" id="UP001601197">
    <property type="component" value="Unassembled WGS sequence"/>
</dbReference>
<evidence type="ECO:0000256" key="2">
    <source>
        <dbReference type="ARBA" id="ARBA00022801"/>
    </source>
</evidence>
<keyword evidence="7" id="KW-1185">Reference proteome</keyword>
<dbReference type="Gene3D" id="3.40.50.1820">
    <property type="entry name" value="alpha/beta hydrolase"/>
    <property type="match status" value="1"/>
</dbReference>
<evidence type="ECO:0000259" key="5">
    <source>
        <dbReference type="Pfam" id="PF08386"/>
    </source>
</evidence>
<comment type="caution">
    <text evidence="6">The sequence shown here is derived from an EMBL/GenBank/DDBJ whole genome shotgun (WGS) entry which is preliminary data.</text>
</comment>
<dbReference type="InterPro" id="IPR013595">
    <property type="entry name" value="Pept_S33_TAP-like_C"/>
</dbReference>
<dbReference type="InterPro" id="IPR050266">
    <property type="entry name" value="AB_hydrolase_sf"/>
</dbReference>
<protein>
    <submittedName>
        <fullName evidence="6">Alpha/beta fold hydrolase</fullName>
    </submittedName>
</protein>
<accession>A0ABW6L450</accession>
<evidence type="ECO:0000259" key="4">
    <source>
        <dbReference type="Pfam" id="PF00561"/>
    </source>
</evidence>
<dbReference type="InterPro" id="IPR029058">
    <property type="entry name" value="AB_hydrolase_fold"/>
</dbReference>
<proteinExistence type="inferred from homology"/>
<dbReference type="EMBL" id="JBIAFJ010000055">
    <property type="protein sequence ID" value="MFE9174439.1"/>
    <property type="molecule type" value="Genomic_DNA"/>
</dbReference>
<dbReference type="PANTHER" id="PTHR43798:SF27">
    <property type="entry name" value="HYDROLASE ALPHA_BETA HYDROLASE FOLD FAMILY"/>
    <property type="match status" value="1"/>
</dbReference>
<feature type="chain" id="PRO_5046991918" evidence="3">
    <location>
        <begin position="33"/>
        <end position="494"/>
    </location>
</feature>
<evidence type="ECO:0000313" key="6">
    <source>
        <dbReference type="EMBL" id="MFE9174439.1"/>
    </source>
</evidence>
<keyword evidence="2 6" id="KW-0378">Hydrolase</keyword>
<dbReference type="PANTHER" id="PTHR43798">
    <property type="entry name" value="MONOACYLGLYCEROL LIPASE"/>
    <property type="match status" value="1"/>
</dbReference>